<feature type="region of interest" description="Disordered" evidence="1">
    <location>
        <begin position="218"/>
        <end position="244"/>
    </location>
</feature>
<dbReference type="GO" id="GO:0032467">
    <property type="term" value="P:positive regulation of cytokinesis"/>
    <property type="evidence" value="ECO:0007669"/>
    <property type="project" value="TreeGrafter"/>
</dbReference>
<dbReference type="GO" id="GO:0097431">
    <property type="term" value="C:mitotic spindle pole"/>
    <property type="evidence" value="ECO:0007669"/>
    <property type="project" value="TreeGrafter"/>
</dbReference>
<feature type="compositionally biased region" description="Basic and acidic residues" evidence="1">
    <location>
        <begin position="724"/>
        <end position="739"/>
    </location>
</feature>
<dbReference type="GO" id="GO:0051256">
    <property type="term" value="P:mitotic spindle midzone assembly"/>
    <property type="evidence" value="ECO:0007669"/>
    <property type="project" value="TreeGrafter"/>
</dbReference>
<protein>
    <submittedName>
        <fullName evidence="3">Microtubule-associated protein 10-like</fullName>
    </submittedName>
</protein>
<gene>
    <name evidence="3" type="primary">LOC115217371</name>
</gene>
<feature type="compositionally biased region" description="Low complexity" evidence="1">
    <location>
        <begin position="799"/>
        <end position="811"/>
    </location>
</feature>
<dbReference type="PANTHER" id="PTHR21831:SF2">
    <property type="entry name" value="MICROTUBULE-ASSOCIATED PROTEIN 10"/>
    <property type="match status" value="1"/>
</dbReference>
<name>A0A6P7SYP3_9MOLL</name>
<feature type="compositionally biased region" description="Basic and acidic residues" evidence="1">
    <location>
        <begin position="688"/>
        <end position="697"/>
    </location>
</feature>
<feature type="region of interest" description="Disordered" evidence="1">
    <location>
        <begin position="600"/>
        <end position="660"/>
    </location>
</feature>
<dbReference type="GO" id="GO:0030496">
    <property type="term" value="C:midbody"/>
    <property type="evidence" value="ECO:0007669"/>
    <property type="project" value="TreeGrafter"/>
</dbReference>
<dbReference type="Pfam" id="PF14924">
    <property type="entry name" value="MAP10_N"/>
    <property type="match status" value="1"/>
</dbReference>
<feature type="region of interest" description="Disordered" evidence="1">
    <location>
        <begin position="795"/>
        <end position="817"/>
    </location>
</feature>
<organism evidence="2 3">
    <name type="scientific">Octopus sinensis</name>
    <name type="common">East Asian common octopus</name>
    <dbReference type="NCBI Taxonomy" id="2607531"/>
    <lineage>
        <taxon>Eukaryota</taxon>
        <taxon>Metazoa</taxon>
        <taxon>Spiralia</taxon>
        <taxon>Lophotrochozoa</taxon>
        <taxon>Mollusca</taxon>
        <taxon>Cephalopoda</taxon>
        <taxon>Coleoidea</taxon>
        <taxon>Octopodiformes</taxon>
        <taxon>Octopoda</taxon>
        <taxon>Incirrata</taxon>
        <taxon>Octopodidae</taxon>
        <taxon>Octopus</taxon>
    </lineage>
</organism>
<evidence type="ECO:0000313" key="2">
    <source>
        <dbReference type="Proteomes" id="UP000515154"/>
    </source>
</evidence>
<dbReference type="InterPro" id="IPR039302">
    <property type="entry name" value="MAP10"/>
</dbReference>
<dbReference type="GO" id="GO:0008017">
    <property type="term" value="F:microtubule binding"/>
    <property type="evidence" value="ECO:0007669"/>
    <property type="project" value="InterPro"/>
</dbReference>
<dbReference type="PANTHER" id="PTHR21831">
    <property type="entry name" value="MICROTUBULE-ASSOCIATED PROTEIN 10"/>
    <property type="match status" value="1"/>
</dbReference>
<dbReference type="GO" id="GO:0005881">
    <property type="term" value="C:cytoplasmic microtubule"/>
    <property type="evidence" value="ECO:0007669"/>
    <property type="project" value="TreeGrafter"/>
</dbReference>
<reference evidence="3" key="1">
    <citation type="submission" date="2025-08" db="UniProtKB">
        <authorList>
            <consortium name="RefSeq"/>
        </authorList>
    </citation>
    <scope>IDENTIFICATION</scope>
</reference>
<evidence type="ECO:0000256" key="1">
    <source>
        <dbReference type="SAM" id="MobiDB-lite"/>
    </source>
</evidence>
<feature type="compositionally biased region" description="Polar residues" evidence="1">
    <location>
        <begin position="218"/>
        <end position="233"/>
    </location>
</feature>
<dbReference type="AlphaFoldDB" id="A0A6P7SYP3"/>
<sequence length="830" mass="94030">METLALFSLEVVIEKLYVPGVICRIPSIVCKLLDFPVLTINLIDAKSADKMRKTLTADPLWPIPSQFDCLKDLEDTFVFKRGKSCLFKMSPENLTHHLCNVPLYLLVLDSFPDTPKVLGSVSLPLDTAVKRVCSEFEEDRFNVPKVFANKGLLRIYSLMGKEIGYMTIGYRLLCLGSTLLTHITEKEPRDTADTVYSCSTNENDWENKVDAKKSVEIQTENRVPSQQYSSPTVDSDKPVSGREATIQDEEVESNITAEKDVSIYLCEPSEKENLTQNNIENNENSNITQKNIENTEDSEKILERVKESANENTFFEHYHPPPMFYHNDGKPSFHIPVPSHEELNQLYMHKADGESDIFDEDIQSDFKEPQPTKSDSSLPLPFVQNNTSDEYTFESKFPLLTGILKELSSVDIPSLTSQICCSIKEQTTCKNYLSEGTQTSKKDTLAEKMKKAMLKQGSSATYRDWIRTTPRITSTKSLLRYGLTRTYTLRLEKIRSQKEESAKKEAGRIGQKARFVSVMKNVSDTKAVVEEKQLIDTARTPEVEVEIPDEKSFKTHETVTIKEDKILIEEEQVVHLEKDHESLKEESIITSLSIEEKKSVKISQASVSTAGSINKDDDEERSSNVADNVSENHEEPDSGSAEEIPNIQNEVEASKDSQIEDFKAQIENFKAQMKEVIGSDANSVSHDSTYKSDREETSTIDTISSEEDITDEEFVPQKITEPFSKLEKMKSSTEDHDNVSVDSKISQILFPTERSSKRVLPMLNRESINTESVSSYKPSDENIWWHTSGDQEVEEYSDDFSSSSSTKSKASIEQPKNILRSENKLGYTIW</sequence>
<accession>A0A6P7SYP3</accession>
<feature type="region of interest" description="Disordered" evidence="1">
    <location>
        <begin position="678"/>
        <end position="740"/>
    </location>
</feature>
<dbReference type="KEGG" id="osn:115217371"/>
<feature type="compositionally biased region" description="Acidic residues" evidence="1">
    <location>
        <begin position="704"/>
        <end position="714"/>
    </location>
</feature>
<dbReference type="GO" id="GO:1990023">
    <property type="term" value="C:mitotic spindle midzone"/>
    <property type="evidence" value="ECO:0007669"/>
    <property type="project" value="TreeGrafter"/>
</dbReference>
<keyword evidence="2" id="KW-1185">Reference proteome</keyword>
<evidence type="ECO:0000313" key="3">
    <source>
        <dbReference type="RefSeq" id="XP_029642906.1"/>
    </source>
</evidence>
<dbReference type="GO" id="GO:0031122">
    <property type="term" value="P:cytoplasmic microtubule organization"/>
    <property type="evidence" value="ECO:0007669"/>
    <property type="project" value="TreeGrafter"/>
</dbReference>
<dbReference type="GO" id="GO:0005813">
    <property type="term" value="C:centrosome"/>
    <property type="evidence" value="ECO:0007669"/>
    <property type="project" value="TreeGrafter"/>
</dbReference>
<feature type="compositionally biased region" description="Polar residues" evidence="1">
    <location>
        <begin position="601"/>
        <end position="612"/>
    </location>
</feature>
<proteinExistence type="predicted"/>
<dbReference type="Proteomes" id="UP000515154">
    <property type="component" value="Linkage group LG11"/>
</dbReference>
<dbReference type="RefSeq" id="XP_029642906.1">
    <property type="nucleotide sequence ID" value="XM_029787046.2"/>
</dbReference>